<evidence type="ECO:0000313" key="4">
    <source>
        <dbReference type="Proteomes" id="UP000269544"/>
    </source>
</evidence>
<dbReference type="EMBL" id="LR134523">
    <property type="protein sequence ID" value="VEJ34973.1"/>
    <property type="molecule type" value="Genomic_DNA"/>
</dbReference>
<reference evidence="3 4" key="1">
    <citation type="submission" date="2018-12" db="EMBL/GenBank/DDBJ databases">
        <authorList>
            <consortium name="Pathogen Informatics"/>
        </authorList>
    </citation>
    <scope>NUCLEOTIDE SEQUENCE [LARGE SCALE GENOMIC DNA]</scope>
    <source>
        <strain evidence="3 4">NCTC13079</strain>
    </source>
</reference>
<dbReference type="Gene3D" id="1.10.1200.150">
    <property type="entry name" value="Transcriptional regulator CtsR, C-terminal domain"/>
    <property type="match status" value="1"/>
</dbReference>
<dbReference type="KEGG" id="piv:NCTC13079_00420"/>
<feature type="domain" description="CtsR N-terminal HTH" evidence="1">
    <location>
        <begin position="3"/>
        <end position="72"/>
    </location>
</feature>
<protein>
    <submittedName>
        <fullName evidence="3">Transcriptional regulator CtsR</fullName>
    </submittedName>
</protein>
<dbReference type="Pfam" id="PF05848">
    <property type="entry name" value="CtsR"/>
    <property type="match status" value="1"/>
</dbReference>
<sequence>MARLSNVIEEYIRTLLAEKDGNVEIKRNVLAQHFGCAPSQINYVLTTRFTPVQGFYVESRRGGGGYIRIVQVEIEDNRKYADLLQEEIGDSLTRINGDRILDALAEGGFLDEREKRLLKIALSDRALAAAGDVRNRLRAEILQNVLLGIFS</sequence>
<evidence type="ECO:0000313" key="3">
    <source>
        <dbReference type="EMBL" id="VEJ34973.1"/>
    </source>
</evidence>
<accession>A0A448V0F2</accession>
<dbReference type="OrthoDB" id="1680813at2"/>
<dbReference type="Gene3D" id="3.30.56.130">
    <property type="entry name" value="Transcriptional regulator CtsR, winged HTH domain"/>
    <property type="match status" value="1"/>
</dbReference>
<proteinExistence type="predicted"/>
<dbReference type="InterPro" id="IPR040465">
    <property type="entry name" value="CtsR_N"/>
</dbReference>
<dbReference type="Proteomes" id="UP000269544">
    <property type="component" value="Chromosome"/>
</dbReference>
<gene>
    <name evidence="3" type="primary">ctsR</name>
    <name evidence="3" type="ORF">NCTC13079_00420</name>
</gene>
<evidence type="ECO:0000259" key="2">
    <source>
        <dbReference type="Pfam" id="PF17727"/>
    </source>
</evidence>
<name>A0A448V0F2_9FIRM</name>
<organism evidence="3 4">
    <name type="scientific">Aedoeadaptatus ivorii</name>
    <dbReference type="NCBI Taxonomy" id="54006"/>
    <lineage>
        <taxon>Bacteria</taxon>
        <taxon>Bacillati</taxon>
        <taxon>Bacillota</taxon>
        <taxon>Tissierellia</taxon>
        <taxon>Tissierellales</taxon>
        <taxon>Peptoniphilaceae</taxon>
        <taxon>Aedoeadaptatus</taxon>
    </lineage>
</organism>
<feature type="domain" description="CtsR C-terminal dimerization" evidence="2">
    <location>
        <begin position="76"/>
        <end position="146"/>
    </location>
</feature>
<dbReference type="Pfam" id="PF17727">
    <property type="entry name" value="CtsR_C"/>
    <property type="match status" value="1"/>
</dbReference>
<dbReference type="InterPro" id="IPR041908">
    <property type="entry name" value="CtsR_C_sf"/>
</dbReference>
<dbReference type="InterPro" id="IPR041902">
    <property type="entry name" value="CtsR_N_sf"/>
</dbReference>
<dbReference type="InterPro" id="IPR041473">
    <property type="entry name" value="CtsR_C"/>
</dbReference>
<keyword evidence="4" id="KW-1185">Reference proteome</keyword>
<dbReference type="RefSeq" id="WP_126464869.1">
    <property type="nucleotide sequence ID" value="NZ_JAUSWF010000002.1"/>
</dbReference>
<evidence type="ECO:0000259" key="1">
    <source>
        <dbReference type="Pfam" id="PF05848"/>
    </source>
</evidence>
<dbReference type="AlphaFoldDB" id="A0A448V0F2"/>